<gene>
    <name evidence="3" type="ORF">CW311_02245</name>
    <name evidence="2" type="ORF">F993_00542</name>
</gene>
<feature type="signal peptide" evidence="1">
    <location>
        <begin position="1"/>
        <end position="21"/>
    </location>
</feature>
<evidence type="ECO:0000313" key="5">
    <source>
        <dbReference type="Proteomes" id="UP000233553"/>
    </source>
</evidence>
<dbReference type="OrthoDB" id="6710162at2"/>
<dbReference type="Proteomes" id="UP000013034">
    <property type="component" value="Unassembled WGS sequence"/>
</dbReference>
<sequence>MKRYYFTVLCGALLLGGCASSASVSNPVGVVSAEESGAATDVAIAAAADQDDSQYGGIKKQYVVKGCKVTIYNDGPVQMVDEKTDQPCNAPIPKDHQFSKTARSYQENGCTITEFTSADGTGDAMMDCSKKK</sequence>
<proteinExistence type="predicted"/>
<feature type="chain" id="PRO_5009201278" evidence="1">
    <location>
        <begin position="22"/>
        <end position="132"/>
    </location>
</feature>
<dbReference type="EMBL" id="PISJ01000003">
    <property type="protein sequence ID" value="PKF36014.1"/>
    <property type="molecule type" value="Genomic_DNA"/>
</dbReference>
<accession>A0A1E7R4S5</accession>
<keyword evidence="4" id="KW-1185">Reference proteome</keyword>
<name>A0A1E7R4S5_9GAMM</name>
<evidence type="ECO:0000313" key="2">
    <source>
        <dbReference type="EMBL" id="ENU25151.1"/>
    </source>
</evidence>
<dbReference type="EMBL" id="APOI01000007">
    <property type="protein sequence ID" value="ENU25151.1"/>
    <property type="molecule type" value="Genomic_DNA"/>
</dbReference>
<reference evidence="3 5" key="2">
    <citation type="submission" date="2017-12" db="EMBL/GenBank/DDBJ databases">
        <title>Draft Genome sequences of multiple microbial strains isolated from spacecraft associated surfaces.</title>
        <authorList>
            <person name="Seuylemezian A."/>
            <person name="Vaishampayan P."/>
            <person name="Venkateswaran K."/>
        </authorList>
    </citation>
    <scope>NUCLEOTIDE SEQUENCE [LARGE SCALE GENOMIC DNA]</scope>
    <source>
        <strain evidence="3 5">2P01AA</strain>
    </source>
</reference>
<dbReference type="PROSITE" id="PS51257">
    <property type="entry name" value="PROKAR_LIPOPROTEIN"/>
    <property type="match status" value="1"/>
</dbReference>
<protein>
    <submittedName>
        <fullName evidence="3">Uncharacterized protein</fullName>
    </submittedName>
</protein>
<evidence type="ECO:0000313" key="4">
    <source>
        <dbReference type="Proteomes" id="UP000013034"/>
    </source>
</evidence>
<evidence type="ECO:0000256" key="1">
    <source>
        <dbReference type="SAM" id="SignalP"/>
    </source>
</evidence>
<comment type="caution">
    <text evidence="3">The sequence shown here is derived from an EMBL/GenBank/DDBJ whole genome shotgun (WGS) entry which is preliminary data.</text>
</comment>
<organism evidence="3 5">
    <name type="scientific">Acinetobacter proteolyticus</name>
    <dbReference type="NCBI Taxonomy" id="1776741"/>
    <lineage>
        <taxon>Bacteria</taxon>
        <taxon>Pseudomonadati</taxon>
        <taxon>Pseudomonadota</taxon>
        <taxon>Gammaproteobacteria</taxon>
        <taxon>Moraxellales</taxon>
        <taxon>Moraxellaceae</taxon>
        <taxon>Acinetobacter</taxon>
    </lineage>
</organism>
<dbReference type="AlphaFoldDB" id="A0A1E7R4S5"/>
<evidence type="ECO:0000313" key="3">
    <source>
        <dbReference type="EMBL" id="PKF36014.1"/>
    </source>
</evidence>
<reference evidence="2 4" key="1">
    <citation type="submission" date="2013-02" db="EMBL/GenBank/DDBJ databases">
        <title>The Genome Sequence of Acinetobacter sp. NIPH 809.</title>
        <authorList>
            <consortium name="The Broad Institute Genome Sequencing Platform"/>
            <consortium name="The Broad Institute Genome Sequencing Center for Infectious Disease"/>
            <person name="Cerqueira G."/>
            <person name="Feldgarden M."/>
            <person name="Courvalin P."/>
            <person name="Perichon B."/>
            <person name="Grillot-Courvalin C."/>
            <person name="Clermont D."/>
            <person name="Rocha E."/>
            <person name="Yoon E.-J."/>
            <person name="Nemec A."/>
            <person name="Walker B."/>
            <person name="Young S.K."/>
            <person name="Zeng Q."/>
            <person name="Gargeya S."/>
            <person name="Fitzgerald M."/>
            <person name="Haas B."/>
            <person name="Abouelleil A."/>
            <person name="Alvarado L."/>
            <person name="Arachchi H.M."/>
            <person name="Berlin A.M."/>
            <person name="Chapman S.B."/>
            <person name="Dewar J."/>
            <person name="Goldberg J."/>
            <person name="Griggs A."/>
            <person name="Gujja S."/>
            <person name="Hansen M."/>
            <person name="Howarth C."/>
            <person name="Imamovic A."/>
            <person name="Larimer J."/>
            <person name="McCowan C."/>
            <person name="Murphy C."/>
            <person name="Neiman D."/>
            <person name="Pearson M."/>
            <person name="Priest M."/>
            <person name="Roberts A."/>
            <person name="Saif S."/>
            <person name="Shea T."/>
            <person name="Sisk P."/>
            <person name="Sykes S."/>
            <person name="Wortman J."/>
            <person name="Nusbaum C."/>
            <person name="Birren B."/>
        </authorList>
    </citation>
    <scope>NUCLEOTIDE SEQUENCE [LARGE SCALE GENOMIC DNA]</scope>
    <source>
        <strain evidence="2 4">NIPH 809</strain>
    </source>
</reference>
<dbReference type="Proteomes" id="UP000233553">
    <property type="component" value="Unassembled WGS sequence"/>
</dbReference>
<keyword evidence="1" id="KW-0732">Signal</keyword>